<organism evidence="2 3">
    <name type="scientific">Herbaspirillum frisingense</name>
    <dbReference type="NCBI Taxonomy" id="92645"/>
    <lineage>
        <taxon>Bacteria</taxon>
        <taxon>Pseudomonadati</taxon>
        <taxon>Pseudomonadota</taxon>
        <taxon>Betaproteobacteria</taxon>
        <taxon>Burkholderiales</taxon>
        <taxon>Oxalobacteraceae</taxon>
        <taxon>Herbaspirillum</taxon>
    </lineage>
</organism>
<comment type="caution">
    <text evidence="2">The sequence shown here is derived from an EMBL/GenBank/DDBJ whole genome shotgun (WGS) entry which is preliminary data.</text>
</comment>
<gene>
    <name evidence="2" type="ORF">J2W50_003079</name>
</gene>
<evidence type="ECO:0000256" key="1">
    <source>
        <dbReference type="SAM" id="MobiDB-lite"/>
    </source>
</evidence>
<accession>A0ABU1PHN8</accession>
<dbReference type="RefSeq" id="WP_146012811.1">
    <property type="nucleotide sequence ID" value="NZ_JAVDSJ010000004.1"/>
</dbReference>
<evidence type="ECO:0000313" key="2">
    <source>
        <dbReference type="EMBL" id="MDR6584863.1"/>
    </source>
</evidence>
<proteinExistence type="predicted"/>
<sequence length="115" mass="12144">MAMPADDAVIRGARPIRKGYQLIQELVSDPVSASIQSAHHLIARKDWTVLQCTAMIPSVGHPETAAENVGRQYLPLPGSTTKPATRNGDKHAPAIAPDGQGAAALKATPSSSRRQ</sequence>
<feature type="region of interest" description="Disordered" evidence="1">
    <location>
        <begin position="73"/>
        <end position="115"/>
    </location>
</feature>
<keyword evidence="3" id="KW-1185">Reference proteome</keyword>
<reference evidence="2 3" key="1">
    <citation type="submission" date="2023-07" db="EMBL/GenBank/DDBJ databases">
        <title>Sorghum-associated microbial communities from plants grown in Nebraska, USA.</title>
        <authorList>
            <person name="Schachtman D."/>
        </authorList>
    </citation>
    <scope>NUCLEOTIDE SEQUENCE [LARGE SCALE GENOMIC DNA]</scope>
    <source>
        <strain evidence="2 3">596</strain>
    </source>
</reference>
<dbReference type="Proteomes" id="UP001260715">
    <property type="component" value="Unassembled WGS sequence"/>
</dbReference>
<dbReference type="EMBL" id="JAVDSJ010000004">
    <property type="protein sequence ID" value="MDR6584863.1"/>
    <property type="molecule type" value="Genomic_DNA"/>
</dbReference>
<name>A0ABU1PHN8_9BURK</name>
<evidence type="ECO:0000313" key="3">
    <source>
        <dbReference type="Proteomes" id="UP001260715"/>
    </source>
</evidence>
<protein>
    <submittedName>
        <fullName evidence="2">Uncharacterized protein</fullName>
    </submittedName>
</protein>